<feature type="compositionally biased region" description="Polar residues" evidence="1">
    <location>
        <begin position="693"/>
        <end position="703"/>
    </location>
</feature>
<keyword evidence="2" id="KW-0472">Membrane</keyword>
<dbReference type="SUPFAM" id="SSF51261">
    <property type="entry name" value="Duplicated hybrid motif"/>
    <property type="match status" value="1"/>
</dbReference>
<feature type="region of interest" description="Disordered" evidence="1">
    <location>
        <begin position="693"/>
        <end position="719"/>
    </location>
</feature>
<name>A0ABV8XMY6_9DEIO</name>
<feature type="transmembrane region" description="Helical" evidence="2">
    <location>
        <begin position="340"/>
        <end position="359"/>
    </location>
</feature>
<dbReference type="Pfam" id="PF20155">
    <property type="entry name" value="TMP_3"/>
    <property type="match status" value="1"/>
</dbReference>
<dbReference type="Gene3D" id="2.70.70.10">
    <property type="entry name" value="Glucose Permease (Domain IIA)"/>
    <property type="match status" value="1"/>
</dbReference>
<proteinExistence type="predicted"/>
<dbReference type="InterPro" id="IPR013491">
    <property type="entry name" value="Tape_meas_N"/>
</dbReference>
<evidence type="ECO:0000313" key="5">
    <source>
        <dbReference type="EMBL" id="MFC4426201.1"/>
    </source>
</evidence>
<dbReference type="InterPro" id="IPR011055">
    <property type="entry name" value="Dup_hybrid_motif"/>
</dbReference>
<dbReference type="NCBIfam" id="TIGR02675">
    <property type="entry name" value="tape_meas_nterm"/>
    <property type="match status" value="1"/>
</dbReference>
<feature type="domain" description="Tape measure protein N-terminal" evidence="4">
    <location>
        <begin position="113"/>
        <end position="293"/>
    </location>
</feature>
<gene>
    <name evidence="5" type="ORF">ACFOZ9_08235</name>
</gene>
<comment type="caution">
    <text evidence="5">The sequence shown here is derived from an EMBL/GenBank/DDBJ whole genome shotgun (WGS) entry which is preliminary data.</text>
</comment>
<feature type="region of interest" description="Disordered" evidence="1">
    <location>
        <begin position="1485"/>
        <end position="1508"/>
    </location>
</feature>
<keyword evidence="2" id="KW-0812">Transmembrane</keyword>
<evidence type="ECO:0000256" key="2">
    <source>
        <dbReference type="SAM" id="Phobius"/>
    </source>
</evidence>
<feature type="transmembrane region" description="Helical" evidence="2">
    <location>
        <begin position="371"/>
        <end position="392"/>
    </location>
</feature>
<keyword evidence="6" id="KW-1185">Reference proteome</keyword>
<dbReference type="PANTHER" id="PTHR38812:SF2">
    <property type="entry name" value="MU-LIKE PROPHAGE FLUMU PROTEIN GP42"/>
    <property type="match status" value="1"/>
</dbReference>
<evidence type="ECO:0000313" key="6">
    <source>
        <dbReference type="Proteomes" id="UP001595998"/>
    </source>
</evidence>
<dbReference type="PANTHER" id="PTHR38812">
    <property type="entry name" value="MU-LIKE PROPHAGE FLUMU PROTEIN GP42"/>
    <property type="match status" value="1"/>
</dbReference>
<dbReference type="RefSeq" id="WP_380038345.1">
    <property type="nucleotide sequence ID" value="NZ_JBHSEH010000005.1"/>
</dbReference>
<evidence type="ECO:0000259" key="3">
    <source>
        <dbReference type="Pfam" id="PF01551"/>
    </source>
</evidence>
<reference evidence="6" key="1">
    <citation type="journal article" date="2019" name="Int. J. Syst. Evol. Microbiol.">
        <title>The Global Catalogue of Microorganisms (GCM) 10K type strain sequencing project: providing services to taxonomists for standard genome sequencing and annotation.</title>
        <authorList>
            <consortium name="The Broad Institute Genomics Platform"/>
            <consortium name="The Broad Institute Genome Sequencing Center for Infectious Disease"/>
            <person name="Wu L."/>
            <person name="Ma J."/>
        </authorList>
    </citation>
    <scope>NUCLEOTIDE SEQUENCE [LARGE SCALE GENOMIC DNA]</scope>
    <source>
        <strain evidence="6">CCUG 56029</strain>
    </source>
</reference>
<organism evidence="5 6">
    <name type="scientific">Deinococcus navajonensis</name>
    <dbReference type="NCBI Taxonomy" id="309884"/>
    <lineage>
        <taxon>Bacteria</taxon>
        <taxon>Thermotogati</taxon>
        <taxon>Deinococcota</taxon>
        <taxon>Deinococci</taxon>
        <taxon>Deinococcales</taxon>
        <taxon>Deinococcaceae</taxon>
        <taxon>Deinococcus</taxon>
    </lineage>
</organism>
<dbReference type="InterPro" id="IPR053058">
    <property type="entry name" value="Mulikevirus_tape_measure"/>
</dbReference>
<sequence>MTQPSDGQVDQLYVDVLARQDERTWSDLERQAQQAGERSGGAFGGGFKRNAAGRLVDEKGRFVKEGEDVGEAAGRAAGRRFSNAFGNEAQASSQKLAGILAGVATAAGGAASGLIQLAGQAEQSQVAFTTLLGSAEKARKFLADLSTFAANTPFELTGLQESSKKLLAFGFSAQQIIPMMTAIGDAVGSLGGGADVLDGVVTALGQIQAKGKVSAEEMAQIAERGIPAWKFLADQMGISVPEAMKKAQDGAISAAQAIPAILKGMQDKFGGGMEAQSRTLLGMWSTTMDNLKQAGVRAGNQLVEALDLKTRLTGFNEWVARVPDMLAKLDLKKWAADNSVALTAVSGALIGALIPALVAGGAAAVAFITPLLPFIATGAAITLAFKALGVSFQDVTRVFKDLVQGDWSKAWTDLKDIAQRALENLGPALERGWAKIKDLGTKLGRYLTEGLKGSLDQIQAVILTALGDAISRMARDLPALIRPAFEAAARSAYGAAARNAAEAQAHRESAGAAFGPMIGPQVGGTAENPTVVVTGKDLVTLLGMAGRTVLNAYGVSGKDYHHDGAVSANATHNGIDYGAPRGSAILAPFSGMVTFRSDARNGNIFDLVDAEGQRLTGIHLNSFNKEIQAALAAGAKSVFVEQGTRLGTVGNTGTTAGSYPHLHLMAYLPDGTIVDATKVKFVSLSEAARAQGQVTPTASTPSIDSVFGGGARTPTTSEDGPITAEQIRRAQELLRALKEAEESRKPARIDAATQAMNTWSKASEGNARALDAVRRSQADLNKASGEYVASQRDLATYGNQALRLIKDQEAAQKSGNAERIRSANAALTAFQEQGKAQAAVVQIEQAAYTSRKATAERAAQDAKTAAEKTRDASVAVAGEMATSLAQLIADLGDESLTKTQRIQDASVAAAGETAVSMASLVADLGQDLLKKNEEIQDASVAAAGGAAVLLASIVAEQGEEVVTAISDMTAAGQRLNKTLQERANLAAAEAARGEQEAYLFRIQDALADIQNLSEEGLVRLYDEAYAMGDQQRLKLVFDEFDRRARASKEYAQELKDVLTTLLDGTDLEMLDNPLDNRDAFPNRTSQTLTALIGDPAAFAAAWRATGSSDVLPELLVSQFKPEDFAGLGTVTIQGLLDNLGNNPAWAQVTAVLRTALGLAFEQAAADAEMASLLVQRGDLPPGVFTGNERPQEAGDPYAPAPDSLASREAARLALEAYATSLRTVSNEELAQARAFAIAANSQDLLNVVTAEGTRRMNEAEKAVARAGAALAKLAERQAFLATLEPVQIYQDPSLGSQLNTAYGRGQDAGNAAGIGSLLGVAEGFGKLLTPMNLFAQILDKINPVATILEGVFSVLAEPIKAIQEPLKIVGRLVGSLIAPLLELMAPILRVVVDVLVAVYDTLASLIKTVTFGLVNIDRRTANVPGGSTSSPVAAAPAFKPNNLVNIPTSQVTIAATSEFVAIFGGHVDRFGQAVERFATDGVRISTMPPPTGGNTGTPPVTPLALLTP</sequence>
<keyword evidence="2" id="KW-1133">Transmembrane helix</keyword>
<protein>
    <submittedName>
        <fullName evidence="5">Tape measure protein</fullName>
    </submittedName>
</protein>
<evidence type="ECO:0000256" key="1">
    <source>
        <dbReference type="SAM" id="MobiDB-lite"/>
    </source>
</evidence>
<feature type="region of interest" description="Disordered" evidence="1">
    <location>
        <begin position="1182"/>
        <end position="1202"/>
    </location>
</feature>
<feature type="compositionally biased region" description="Low complexity" evidence="1">
    <location>
        <begin position="1496"/>
        <end position="1508"/>
    </location>
</feature>
<feature type="domain" description="M23ase beta-sheet core" evidence="3">
    <location>
        <begin position="571"/>
        <end position="666"/>
    </location>
</feature>
<accession>A0ABV8XMY6</accession>
<dbReference type="Proteomes" id="UP001595998">
    <property type="component" value="Unassembled WGS sequence"/>
</dbReference>
<dbReference type="InterPro" id="IPR016047">
    <property type="entry name" value="M23ase_b-sheet_dom"/>
</dbReference>
<evidence type="ECO:0000259" key="4">
    <source>
        <dbReference type="Pfam" id="PF20155"/>
    </source>
</evidence>
<dbReference type="CDD" id="cd12797">
    <property type="entry name" value="M23_peptidase"/>
    <property type="match status" value="1"/>
</dbReference>
<dbReference type="Pfam" id="PF01551">
    <property type="entry name" value="Peptidase_M23"/>
    <property type="match status" value="1"/>
</dbReference>
<dbReference type="EMBL" id="JBHSEH010000005">
    <property type="protein sequence ID" value="MFC4426201.1"/>
    <property type="molecule type" value="Genomic_DNA"/>
</dbReference>